<dbReference type="Proteomes" id="UP000632125">
    <property type="component" value="Unassembled WGS sequence"/>
</dbReference>
<keyword evidence="1" id="KW-0378">Hydrolase</keyword>
<evidence type="ECO:0000256" key="2">
    <source>
        <dbReference type="ARBA" id="ARBA00023295"/>
    </source>
</evidence>
<evidence type="ECO:0000313" key="5">
    <source>
        <dbReference type="Proteomes" id="UP000632125"/>
    </source>
</evidence>
<dbReference type="InterPro" id="IPR013529">
    <property type="entry name" value="Glyco_hydro_42_N"/>
</dbReference>
<dbReference type="GO" id="GO:0004565">
    <property type="term" value="F:beta-galactosidase activity"/>
    <property type="evidence" value="ECO:0007669"/>
    <property type="project" value="InterPro"/>
</dbReference>
<dbReference type="InterPro" id="IPR017853">
    <property type="entry name" value="GH"/>
</dbReference>
<comment type="caution">
    <text evidence="4">The sequence shown here is derived from an EMBL/GenBank/DDBJ whole genome shotgun (WGS) entry which is preliminary data.</text>
</comment>
<keyword evidence="5" id="KW-1185">Reference proteome</keyword>
<dbReference type="SUPFAM" id="SSF51445">
    <property type="entry name" value="(Trans)glycosidases"/>
    <property type="match status" value="1"/>
</dbReference>
<keyword evidence="2" id="KW-0326">Glycosidase</keyword>
<evidence type="ECO:0000313" key="4">
    <source>
        <dbReference type="EMBL" id="MBD2867323.1"/>
    </source>
</evidence>
<sequence>METFELPLGRFHCGDGTRLQLPGDHGFRMETPPEGGSVRLDAEALPAGVWAEYGYLSADVYHESHDVLVVLFSFADRDGRSITVHYGVLPRAKTRICLPLRALNGEKLFLDRFPGVLQSVLRGDAFVDRGDIARFSVETIPSVAPRSLNVSELVLSRSVPSFPYDKTPYIDELGQWADKEWEGKTGSPEELVLSLTEEWRRSREDGAVRAEYGRYGGWKGLRFASTGYFRTEHDGLRWWFVDPEGCALFSAGMDCVHPAEAMRTGGMEHLIPPLPDKGGEYGDAWLARGYSFGIANLIRAFGDEWHGKWAELTEYRMKSWGMNTIGNWSSPAFIRHSDLPYVYPMEGFPATEQTIFRDFPDVFSPAYERGAAEFAEQLRALRDDRRLIGYFMRNEPHWAFVDGLDLTEQMLRSPVRFASKARFVEWLKERHGDVAGLNAAWGSALERYEDLLDGGRLEKCPDSPGRKADFAAFNRLMIRRYVEVPATHCKQADPNHLNLGMRYAWVGSDDVLEGCEHFDVFSINCYQFEPSRELIRHVAERLNKPLMIGEFHFGAADAGLPAYGIRAVATQADRGAAYRHFVEQAASIPELIGVHYFQLNDQPVLGRFDGENYQIGAVDACQQPYRPFVEAMKLAHGRMYEIRIGKLEPYRDCPAEIPKTGF</sequence>
<evidence type="ECO:0000259" key="3">
    <source>
        <dbReference type="Pfam" id="PF02449"/>
    </source>
</evidence>
<reference evidence="4" key="1">
    <citation type="submission" date="2020-09" db="EMBL/GenBank/DDBJ databases">
        <title>A novel bacterium of genus Paenibacillus, isolated from South China Sea.</title>
        <authorList>
            <person name="Huang H."/>
            <person name="Mo K."/>
            <person name="Hu Y."/>
        </authorList>
    </citation>
    <scope>NUCLEOTIDE SEQUENCE</scope>
    <source>
        <strain evidence="4">IB182493</strain>
    </source>
</reference>
<feature type="domain" description="Glycoside hydrolase family 42 N-terminal" evidence="3">
    <location>
        <begin position="419"/>
        <end position="528"/>
    </location>
</feature>
<dbReference type="Pfam" id="PF02449">
    <property type="entry name" value="Glyco_hydro_42"/>
    <property type="match status" value="1"/>
</dbReference>
<accession>A0A927CIM5</accession>
<gene>
    <name evidence="4" type="ORF">IDH41_01940</name>
</gene>
<name>A0A927CIM5_9BACL</name>
<evidence type="ECO:0000256" key="1">
    <source>
        <dbReference type="ARBA" id="ARBA00022801"/>
    </source>
</evidence>
<organism evidence="4 5">
    <name type="scientific">Paenibacillus arenilitoris</name>
    <dbReference type="NCBI Taxonomy" id="2772299"/>
    <lineage>
        <taxon>Bacteria</taxon>
        <taxon>Bacillati</taxon>
        <taxon>Bacillota</taxon>
        <taxon>Bacilli</taxon>
        <taxon>Bacillales</taxon>
        <taxon>Paenibacillaceae</taxon>
        <taxon>Paenibacillus</taxon>
    </lineage>
</organism>
<dbReference type="Gene3D" id="3.20.20.80">
    <property type="entry name" value="Glycosidases"/>
    <property type="match status" value="1"/>
</dbReference>
<dbReference type="RefSeq" id="WP_190857801.1">
    <property type="nucleotide sequence ID" value="NZ_JACXIY010000002.1"/>
</dbReference>
<protein>
    <submittedName>
        <fullName evidence="4">Beta-galactosidase</fullName>
    </submittedName>
</protein>
<proteinExistence type="predicted"/>
<dbReference type="AlphaFoldDB" id="A0A927CIM5"/>
<dbReference type="EMBL" id="JACXIY010000002">
    <property type="protein sequence ID" value="MBD2867323.1"/>
    <property type="molecule type" value="Genomic_DNA"/>
</dbReference>
<dbReference type="GO" id="GO:0005975">
    <property type="term" value="P:carbohydrate metabolic process"/>
    <property type="evidence" value="ECO:0007669"/>
    <property type="project" value="InterPro"/>
</dbReference>
<dbReference type="GO" id="GO:0009341">
    <property type="term" value="C:beta-galactosidase complex"/>
    <property type="evidence" value="ECO:0007669"/>
    <property type="project" value="InterPro"/>
</dbReference>